<gene>
    <name evidence="5" type="ORF">B9Z37_14195</name>
</gene>
<accession>A0A315E3K9</accession>
<dbReference type="Proteomes" id="UP000250790">
    <property type="component" value="Unassembled WGS sequence"/>
</dbReference>
<dbReference type="InterPro" id="IPR000595">
    <property type="entry name" value="cNMP-bd_dom"/>
</dbReference>
<dbReference type="EMBL" id="NESN01000007">
    <property type="protein sequence ID" value="PUE51498.1"/>
    <property type="molecule type" value="Genomic_DNA"/>
</dbReference>
<dbReference type="Gene3D" id="1.10.10.10">
    <property type="entry name" value="Winged helix-like DNA-binding domain superfamily/Winged helix DNA-binding domain"/>
    <property type="match status" value="1"/>
</dbReference>
<dbReference type="Gene3D" id="2.60.120.10">
    <property type="entry name" value="Jelly Rolls"/>
    <property type="match status" value="1"/>
</dbReference>
<keyword evidence="6" id="KW-1185">Reference proteome</keyword>
<keyword evidence="1" id="KW-0805">Transcription regulation</keyword>
<protein>
    <recommendedName>
        <fullName evidence="4">HTH crp-type domain-containing protein</fullName>
    </recommendedName>
</protein>
<name>A0A315E3K9_9BURK</name>
<keyword evidence="3" id="KW-0804">Transcription</keyword>
<dbReference type="PANTHER" id="PTHR24567">
    <property type="entry name" value="CRP FAMILY TRANSCRIPTIONAL REGULATORY PROTEIN"/>
    <property type="match status" value="1"/>
</dbReference>
<dbReference type="GO" id="GO:0003677">
    <property type="term" value="F:DNA binding"/>
    <property type="evidence" value="ECO:0007669"/>
    <property type="project" value="UniProtKB-KW"/>
</dbReference>
<evidence type="ECO:0000256" key="1">
    <source>
        <dbReference type="ARBA" id="ARBA00023015"/>
    </source>
</evidence>
<evidence type="ECO:0000313" key="6">
    <source>
        <dbReference type="Proteomes" id="UP000250790"/>
    </source>
</evidence>
<proteinExistence type="predicted"/>
<dbReference type="PROSITE" id="PS51063">
    <property type="entry name" value="HTH_CRP_2"/>
    <property type="match status" value="1"/>
</dbReference>
<dbReference type="OrthoDB" id="8969464at2"/>
<dbReference type="GO" id="GO:0005829">
    <property type="term" value="C:cytosol"/>
    <property type="evidence" value="ECO:0007669"/>
    <property type="project" value="TreeGrafter"/>
</dbReference>
<dbReference type="InterPro" id="IPR018490">
    <property type="entry name" value="cNMP-bd_dom_sf"/>
</dbReference>
<dbReference type="InterPro" id="IPR036388">
    <property type="entry name" value="WH-like_DNA-bd_sf"/>
</dbReference>
<dbReference type="SUPFAM" id="SSF46785">
    <property type="entry name" value="Winged helix' DNA-binding domain"/>
    <property type="match status" value="1"/>
</dbReference>
<dbReference type="Pfam" id="PF00027">
    <property type="entry name" value="cNMP_binding"/>
    <property type="match status" value="1"/>
</dbReference>
<evidence type="ECO:0000256" key="3">
    <source>
        <dbReference type="ARBA" id="ARBA00023163"/>
    </source>
</evidence>
<evidence type="ECO:0000259" key="4">
    <source>
        <dbReference type="PROSITE" id="PS51063"/>
    </source>
</evidence>
<dbReference type="InterPro" id="IPR012318">
    <property type="entry name" value="HTH_CRP"/>
</dbReference>
<reference evidence="5 6" key="1">
    <citation type="submission" date="2017-04" db="EMBL/GenBank/DDBJ databases">
        <title>Unexpected and diverse lifestyles within the genus Limnohabitans.</title>
        <authorList>
            <person name="Kasalicky V."/>
            <person name="Mehrshad M."/>
            <person name="Andrei S.-A."/>
            <person name="Salcher M."/>
            <person name="Kratochvilova H."/>
            <person name="Simek K."/>
            <person name="Ghai R."/>
        </authorList>
    </citation>
    <scope>NUCLEOTIDE SEQUENCE [LARGE SCALE GENOMIC DNA]</scope>
    <source>
        <strain evidence="5 6">II-B4</strain>
    </source>
</reference>
<dbReference type="SUPFAM" id="SSF51206">
    <property type="entry name" value="cAMP-binding domain-like"/>
    <property type="match status" value="1"/>
</dbReference>
<dbReference type="GO" id="GO:0003700">
    <property type="term" value="F:DNA-binding transcription factor activity"/>
    <property type="evidence" value="ECO:0007669"/>
    <property type="project" value="TreeGrafter"/>
</dbReference>
<organism evidence="5 6">
    <name type="scientific">Limnohabitans parvus II-B4</name>
    <dbReference type="NCBI Taxonomy" id="1293052"/>
    <lineage>
        <taxon>Bacteria</taxon>
        <taxon>Pseudomonadati</taxon>
        <taxon>Pseudomonadota</taxon>
        <taxon>Betaproteobacteria</taxon>
        <taxon>Burkholderiales</taxon>
        <taxon>Comamonadaceae</taxon>
        <taxon>Limnohabitans</taxon>
    </lineage>
</organism>
<dbReference type="InterPro" id="IPR050397">
    <property type="entry name" value="Env_Response_Regulators"/>
</dbReference>
<dbReference type="AlphaFoldDB" id="A0A315E3K9"/>
<dbReference type="CDD" id="cd00038">
    <property type="entry name" value="CAP_ED"/>
    <property type="match status" value="1"/>
</dbReference>
<dbReference type="InterPro" id="IPR035965">
    <property type="entry name" value="PAS-like_dom_sf"/>
</dbReference>
<keyword evidence="2" id="KW-0238">DNA-binding</keyword>
<dbReference type="InterPro" id="IPR014710">
    <property type="entry name" value="RmlC-like_jellyroll"/>
</dbReference>
<dbReference type="Pfam" id="PF13545">
    <property type="entry name" value="HTH_Crp_2"/>
    <property type="match status" value="1"/>
</dbReference>
<sequence length="451" mass="50226">MVESARQNRILAAVPLNHYARLVEHLKPVDLAAGQVICEAGEALDFVYFPTTCTASLVSHTADGGSSELAMTGRDGMVGVSLVLGSGSMNHRAVVQCAGQAYKMPVDVFQTELTRCRELQQLALCYVQSLITQMAQSIVCIGHHSVSERLCYWLLFNQDALLSDQLNVTHETIANMLGVRRESITQALGKLQSAGLVASGRGRINILDRDGLTDCVCECFSLVTAETRRLYARAERSPITDAGLDDFQEPLVEDALLHRYQDAYDFAPVGFVSLDKSGQVVQTNLAGAIMLDVQRSQRSPMAFVLHMNVSDQARFQDFHQEVLSGKCRRYCEVTLSATDHRPEMMVRIDATLDDVGDECRLVMIDVTQEKRQVAQELDHERLQQMQLATQPFMLWFKDQEGRLVSANATLMDDWQHLATDTTLEKVDFKSMDIDFRAQPRLRVSSSSSRGA</sequence>
<feature type="domain" description="HTH crp-type" evidence="4">
    <location>
        <begin position="144"/>
        <end position="210"/>
    </location>
</feature>
<dbReference type="SUPFAM" id="SSF55785">
    <property type="entry name" value="PYP-like sensor domain (PAS domain)"/>
    <property type="match status" value="1"/>
</dbReference>
<dbReference type="SMART" id="SM00100">
    <property type="entry name" value="cNMP"/>
    <property type="match status" value="1"/>
</dbReference>
<comment type="caution">
    <text evidence="5">The sequence shown here is derived from an EMBL/GenBank/DDBJ whole genome shotgun (WGS) entry which is preliminary data.</text>
</comment>
<evidence type="ECO:0000313" key="5">
    <source>
        <dbReference type="EMBL" id="PUE51498.1"/>
    </source>
</evidence>
<dbReference type="InterPro" id="IPR036390">
    <property type="entry name" value="WH_DNA-bd_sf"/>
</dbReference>
<evidence type="ECO:0000256" key="2">
    <source>
        <dbReference type="ARBA" id="ARBA00023125"/>
    </source>
</evidence>
<dbReference type="PANTHER" id="PTHR24567:SF74">
    <property type="entry name" value="HTH-TYPE TRANSCRIPTIONAL REGULATOR ARCR"/>
    <property type="match status" value="1"/>
</dbReference>
<dbReference type="SMART" id="SM00419">
    <property type="entry name" value="HTH_CRP"/>
    <property type="match status" value="1"/>
</dbReference>